<comment type="caution">
    <text evidence="1">The sequence shown here is derived from an EMBL/GenBank/DDBJ whole genome shotgun (WGS) entry which is preliminary data.</text>
</comment>
<feature type="non-terminal residue" evidence="1">
    <location>
        <position position="1"/>
    </location>
</feature>
<dbReference type="NCBIfam" id="NF047389">
    <property type="entry name" value="ATPase_Sll1717"/>
    <property type="match status" value="1"/>
</dbReference>
<evidence type="ECO:0000313" key="2">
    <source>
        <dbReference type="Proteomes" id="UP000622017"/>
    </source>
</evidence>
<dbReference type="EMBL" id="JACSCY010000012">
    <property type="protein sequence ID" value="MBC6612249.1"/>
    <property type="molecule type" value="Genomic_DNA"/>
</dbReference>
<protein>
    <recommendedName>
        <fullName evidence="3">KAP NTPase domain-containing protein</fullName>
    </recommendedName>
</protein>
<evidence type="ECO:0008006" key="3">
    <source>
        <dbReference type="Google" id="ProtNLM"/>
    </source>
</evidence>
<dbReference type="Proteomes" id="UP000622017">
    <property type="component" value="Unassembled WGS sequence"/>
</dbReference>
<organism evidence="1 2">
    <name type="scientific">Hymenobacter citatus</name>
    <dbReference type="NCBI Taxonomy" id="2763506"/>
    <lineage>
        <taxon>Bacteria</taxon>
        <taxon>Pseudomonadati</taxon>
        <taxon>Bacteroidota</taxon>
        <taxon>Cytophagia</taxon>
        <taxon>Cytophagales</taxon>
        <taxon>Hymenobacteraceae</taxon>
        <taxon>Hymenobacter</taxon>
    </lineage>
</organism>
<evidence type="ECO:0000313" key="1">
    <source>
        <dbReference type="EMBL" id="MBC6612249.1"/>
    </source>
</evidence>
<proteinExistence type="predicted"/>
<keyword evidence="2" id="KW-1185">Reference proteome</keyword>
<dbReference type="RefSeq" id="WP_187320503.1">
    <property type="nucleotide sequence ID" value="NZ_JACSCY010000012.1"/>
</dbReference>
<accession>A0ABR7MMD5</accession>
<reference evidence="1 2" key="1">
    <citation type="submission" date="2020-08" db="EMBL/GenBank/DDBJ databases">
        <title>Hymenobacter sp.</title>
        <authorList>
            <person name="Kim M.K."/>
        </authorList>
    </citation>
    <scope>NUCLEOTIDE SEQUENCE [LARGE SCALE GENOMIC DNA]</scope>
    <source>
        <strain evidence="1 2">BT507</strain>
    </source>
</reference>
<gene>
    <name evidence="1" type="ORF">H8B15_15075</name>
</gene>
<dbReference type="InterPro" id="IPR059206">
    <property type="entry name" value="Sll1717-like"/>
</dbReference>
<sequence length="455" mass="52561">GAVGKEWEKIPPFSTFHWPTSRGSLQIGKSALFTVAMSENEEKKELAILIRPDDIISIQPDITNLLTAIRDWKLGLEKIICEKVFINAGIDNNDWQDKAANIGGKLINFITNSFKSAQQTISLEPFQKALVSSFIENHKIIIYIDDLDRGWQARNSDIFRISALLNAARDMANTYKGLQFKISLRSDVYFLVRTSDESTDKIENSVIWHKWENIDILAMLVKRVETYFGNKVDESRLNNLNQVQLAGYLEKIFTAKFQGFGKWHNASTDVVLMSMIRKRPRDLVKICAMSAQVAYSDKSNIIKTHHLQSVFEQYSQNRIQDTVNEYGSELPDIKRLLLNMKPKKSFQKKYVYNTSELTIAINNIIQGGKFIFANNKRAATPKELAQFLFKINFITARKDHIDGRIERKYFEESRYLSSDFVDFGYEWEIHPAFRWALEPSSTMEDIFNKLDLTTF</sequence>
<name>A0ABR7MMD5_9BACT</name>